<evidence type="ECO:0000256" key="9">
    <source>
        <dbReference type="PROSITE-ProRule" id="PRU00103"/>
    </source>
</evidence>
<keyword evidence="6" id="KW-0677">Repeat</keyword>
<dbReference type="GO" id="GO:0030515">
    <property type="term" value="F:snoRNA binding"/>
    <property type="evidence" value="ECO:0007669"/>
    <property type="project" value="TreeGrafter"/>
</dbReference>
<comment type="function">
    <text evidence="10">Involved in nucleolar processing of pre-18S ribosomal RNA.</text>
</comment>
<proteinExistence type="inferred from homology"/>
<dbReference type="GO" id="GO:0034455">
    <property type="term" value="C:t-UTP complex"/>
    <property type="evidence" value="ECO:0007669"/>
    <property type="project" value="TreeGrafter"/>
</dbReference>
<comment type="similarity">
    <text evidence="2 10">Belongs to the HEATR1/UTP10 family.</text>
</comment>
<dbReference type="InterPro" id="IPR021133">
    <property type="entry name" value="HEAT_type_2"/>
</dbReference>
<dbReference type="OrthoDB" id="31183at2759"/>
<dbReference type="InterPro" id="IPR000357">
    <property type="entry name" value="HEAT"/>
</dbReference>
<dbReference type="Pfam" id="PF12397">
    <property type="entry name" value="U3snoRNP10"/>
    <property type="match status" value="1"/>
</dbReference>
<dbReference type="InterPro" id="IPR040191">
    <property type="entry name" value="UTP10"/>
</dbReference>
<evidence type="ECO:0000256" key="8">
    <source>
        <dbReference type="ARBA" id="ARBA00023274"/>
    </source>
</evidence>
<evidence type="ECO:0000256" key="4">
    <source>
        <dbReference type="ARBA" id="ARBA00022517"/>
    </source>
</evidence>
<evidence type="ECO:0000256" key="1">
    <source>
        <dbReference type="ARBA" id="ARBA00004604"/>
    </source>
</evidence>
<evidence type="ECO:0000256" key="6">
    <source>
        <dbReference type="ARBA" id="ARBA00022737"/>
    </source>
</evidence>
<dbReference type="SMART" id="SM01036">
    <property type="entry name" value="BP28CT"/>
    <property type="match status" value="1"/>
</dbReference>
<dbReference type="Gene3D" id="1.25.10.10">
    <property type="entry name" value="Leucine-rich Repeat Variant"/>
    <property type="match status" value="2"/>
</dbReference>
<dbReference type="SUPFAM" id="SSF48371">
    <property type="entry name" value="ARM repeat"/>
    <property type="match status" value="2"/>
</dbReference>
<dbReference type="GO" id="GO:0045943">
    <property type="term" value="P:positive regulation of transcription by RNA polymerase I"/>
    <property type="evidence" value="ECO:0007669"/>
    <property type="project" value="TreeGrafter"/>
</dbReference>
<dbReference type="Pfam" id="PF08146">
    <property type="entry name" value="BP28CT"/>
    <property type="match status" value="1"/>
</dbReference>
<keyword evidence="4 10" id="KW-0690">Ribosome biogenesis</keyword>
<evidence type="ECO:0000256" key="3">
    <source>
        <dbReference type="ARBA" id="ARBA00015399"/>
    </source>
</evidence>
<gene>
    <name evidence="12" type="ORF">OE88DRAFT_1664727</name>
</gene>
<protein>
    <recommendedName>
        <fullName evidence="3 10">U3 small nucleolar RNA-associated protein 10</fullName>
    </recommendedName>
</protein>
<name>A0A5C3MU14_9AGAM</name>
<dbReference type="GO" id="GO:0032040">
    <property type="term" value="C:small-subunit processome"/>
    <property type="evidence" value="ECO:0007669"/>
    <property type="project" value="TreeGrafter"/>
</dbReference>
<keyword evidence="8 10" id="KW-0687">Ribonucleoprotein</keyword>
<dbReference type="STRING" id="5364.A0A5C3MU14"/>
<feature type="domain" description="BP28 C-terminal" evidence="11">
    <location>
        <begin position="1795"/>
        <end position="1937"/>
    </location>
</feature>
<sequence>MPSSLAAQLAQGASLNTTLLVDRSKRKWAESYLFTGREADQHDLDSIHALAANGSLRLKSLNPAFNAYEDALFSESSKGLDRTLLNASANAELDRNIAGYLRLLGPYLMDGPTSRVIEWLVRRFRINEFNVEDVLSLFLPFHESPHFAKMVTILHINKQSKWSFLLPLKSAAQPLPRTSLVTEMTRNSDISRFVASLLPHAIEYETAHRVLVAFHVGTLVDFIAKNKSLTEGELAFLLPALLEPLQKLDLQTTPHSKDIILGNYVLLAALSQKCTFSVAALKAIVNAVLASGRHVAPGQCIRALLSVCASQEILDKFVDASVKSMLQLQNIGSALQEIMKFSGAEKIVNPLMPGLLARLNDETSRTVLETILTCPEVPDAVIHGALHLLVDAVLDSEDAAHMNEHRRMLTLIQQRYPEILQKTAEKIIAEDEDAKEAVEQLILSLSIVQVSSALGHVDGLSRDIIVGSSNADPSVRTISVRNIYEALGKDDELLETDLESIHLALLTRIHDTNIGVLEMLYSQPGLLLPILSQHKDTYLSTLSTVLLSNSAPSRQVVRLHFTFLCNQFCNANFSASCEVFEKVLFAFLLFSKPRQRTASSVWEIISSPEAASGIGSYDLLGGCVDVVQWEMGKQDAGESEGSSVRAMGKVNLALALKIAENIVASSDYAHHINYLLMKLQDPNPHARHLGYLTVRALLGILSGEAQVQAAHRLLNAMCLKNLDEMGDFMAGVDTLHSFLNDESLGATVVQKPSSWNTTRRLQTAILALVPVIVRPANLTIDWISETPRRSGSDSADSWSARYVELMRKVYNLANSASTLPVLTSSILRALFINLGDDSLAFLAGIWTSCAEGDENPDARRVREAALLHSAAFLAAHDGTEKAVDFQTILPCLLVALQDTETAVRRAAVECISVIKSLSEAKEASSIYGYETIYGPSSSELQFVDWQDFKKYTASLASHQAHLVNDPEYAIGLHVTILEPSKVDPKKEAGYKQRLLCYILSHVNACTILSVRLGLLRMVEGVRHPAKGKMLLGLIRDVVSEQPVRELQVTYGHRLQEYCMLLLQSFDVSLATEFNNAASVVWPVYLSSVRRVFNVGSFASARAPLSRNLQSGLFTALGLDRQVELCYVLLACASASTKNAAHGKELLSSIINDPSLVIKLFNGLVFPRPDSNDRASKKARYDPAEIPSDDQNTLPSLMLLAEITSTKSIAGSAELLICMLEILGKVVHCETWGQTDKSYVEQLLMAALEKLSSQSVPGLKTSAIRLDILVELLRAADNPQSFNQVLLLMAAMARLAPEAVLHNIMPVFTFMGSNVFHRDDAYSFNAVQKTIDSIVPVMVSSLKEGHPEKLQLWIASRDFLRIFVDAASHIPRHRRANFFSHLIDVVGAEDFLAPLCMLFVEKSANRIVRQNIADLQATLSLPIAILEHCPPPMQLGALSECLSESQRLLRRIMEPDNSESVFLDSTRADDEQSPASRALLYKRRARSLIILVGQSAQNAAAKSREVHPEQPISTLVSRFLELISLSDEETKDESVLDVVQAARTTLNQVLGSMHVMDFVQSVAAVIQSDDSKIIIGALEIFSARLSDVSDDMRQKVTATVKDIVSSLERILSRENDDFLQARAFVAVKAISESACPGEETLLLNVVPQILSAMASEKVAAQATSALAPMITKLGPRILPYFRDIIRQSVGLIQGKDSIAEAFIPAVHALEGLLHSIPNLWGSNELTQVLDTYFTVGFDKSCSRAMTSLIKTATKKLPSKLLLSTLSTVHIYEGSNNVSRVSTYFEVLRRALRVAERSVVEDRLKSLLRVFLDGFDARQKVAVDGVEQLESTIINAFLEFVTKLNETSFRPMFRKLYDWALGDSDGGSSLGKRITFCHTYEALLEFFKSLMTPYMSFLLSPFMDILQTFKSSTVLNESVLWTSVITIFGRSFRFDEGVFWRDDKLRQVEPALMAQIPVALRVGDGRDVLRNCLIALTDAASDDALLKKINLDVLMHTRSDDAALRIFALSCSEAIWKMHGQKLLGFVAETSTFIAECAEDENDSVVVGCHGLKNTVESIAGKIDEL</sequence>
<reference evidence="12 13" key="1">
    <citation type="journal article" date="2019" name="Nat. Ecol. Evol.">
        <title>Megaphylogeny resolves global patterns of mushroom evolution.</title>
        <authorList>
            <person name="Varga T."/>
            <person name="Krizsan K."/>
            <person name="Foldi C."/>
            <person name="Dima B."/>
            <person name="Sanchez-Garcia M."/>
            <person name="Sanchez-Ramirez S."/>
            <person name="Szollosi G.J."/>
            <person name="Szarkandi J.G."/>
            <person name="Papp V."/>
            <person name="Albert L."/>
            <person name="Andreopoulos W."/>
            <person name="Angelini C."/>
            <person name="Antonin V."/>
            <person name="Barry K.W."/>
            <person name="Bougher N.L."/>
            <person name="Buchanan P."/>
            <person name="Buyck B."/>
            <person name="Bense V."/>
            <person name="Catcheside P."/>
            <person name="Chovatia M."/>
            <person name="Cooper J."/>
            <person name="Damon W."/>
            <person name="Desjardin D."/>
            <person name="Finy P."/>
            <person name="Geml J."/>
            <person name="Haridas S."/>
            <person name="Hughes K."/>
            <person name="Justo A."/>
            <person name="Karasinski D."/>
            <person name="Kautmanova I."/>
            <person name="Kiss B."/>
            <person name="Kocsube S."/>
            <person name="Kotiranta H."/>
            <person name="LaButti K.M."/>
            <person name="Lechner B.E."/>
            <person name="Liimatainen K."/>
            <person name="Lipzen A."/>
            <person name="Lukacs Z."/>
            <person name="Mihaltcheva S."/>
            <person name="Morgado L.N."/>
            <person name="Niskanen T."/>
            <person name="Noordeloos M.E."/>
            <person name="Ohm R.A."/>
            <person name="Ortiz-Santana B."/>
            <person name="Ovrebo C."/>
            <person name="Racz N."/>
            <person name="Riley R."/>
            <person name="Savchenko A."/>
            <person name="Shiryaev A."/>
            <person name="Soop K."/>
            <person name="Spirin V."/>
            <person name="Szebenyi C."/>
            <person name="Tomsovsky M."/>
            <person name="Tulloss R.E."/>
            <person name="Uehling J."/>
            <person name="Grigoriev I.V."/>
            <person name="Vagvolgyi C."/>
            <person name="Papp T."/>
            <person name="Martin F.M."/>
            <person name="Miettinen O."/>
            <person name="Hibbett D.S."/>
            <person name="Nagy L.G."/>
        </authorList>
    </citation>
    <scope>NUCLEOTIDE SEQUENCE [LARGE SCALE GENOMIC DNA]</scope>
    <source>
        <strain evidence="12 13">OMC1185</strain>
    </source>
</reference>
<evidence type="ECO:0000313" key="13">
    <source>
        <dbReference type="Proteomes" id="UP000305948"/>
    </source>
</evidence>
<dbReference type="Pfam" id="PF02985">
    <property type="entry name" value="HEAT"/>
    <property type="match status" value="1"/>
</dbReference>
<dbReference type="PANTHER" id="PTHR13457">
    <property type="entry name" value="BAP28"/>
    <property type="match status" value="1"/>
</dbReference>
<keyword evidence="7 10" id="KW-0539">Nucleus</keyword>
<evidence type="ECO:0000256" key="7">
    <source>
        <dbReference type="ARBA" id="ARBA00023242"/>
    </source>
</evidence>
<comment type="subunit">
    <text evidence="10">Component of the ribosomal small subunit (SSU) processome.</text>
</comment>
<evidence type="ECO:0000256" key="5">
    <source>
        <dbReference type="ARBA" id="ARBA00022552"/>
    </source>
</evidence>
<dbReference type="PROSITE" id="PS50077">
    <property type="entry name" value="HEAT_REPEAT"/>
    <property type="match status" value="1"/>
</dbReference>
<organism evidence="12 13">
    <name type="scientific">Heliocybe sulcata</name>
    <dbReference type="NCBI Taxonomy" id="5364"/>
    <lineage>
        <taxon>Eukaryota</taxon>
        <taxon>Fungi</taxon>
        <taxon>Dikarya</taxon>
        <taxon>Basidiomycota</taxon>
        <taxon>Agaricomycotina</taxon>
        <taxon>Agaricomycetes</taxon>
        <taxon>Gloeophyllales</taxon>
        <taxon>Gloeophyllaceae</taxon>
        <taxon>Heliocybe</taxon>
    </lineage>
</organism>
<dbReference type="GO" id="GO:0000462">
    <property type="term" value="P:maturation of SSU-rRNA from tricistronic rRNA transcript (SSU-rRNA, 5.8S rRNA, LSU-rRNA)"/>
    <property type="evidence" value="ECO:0007669"/>
    <property type="project" value="TreeGrafter"/>
</dbReference>
<keyword evidence="13" id="KW-1185">Reference proteome</keyword>
<dbReference type="GO" id="GO:0030686">
    <property type="term" value="C:90S preribosome"/>
    <property type="evidence" value="ECO:0007669"/>
    <property type="project" value="TreeGrafter"/>
</dbReference>
<dbReference type="PANTHER" id="PTHR13457:SF1">
    <property type="entry name" value="HEAT REPEAT-CONTAINING PROTEIN 1"/>
    <property type="match status" value="1"/>
</dbReference>
<evidence type="ECO:0000259" key="11">
    <source>
        <dbReference type="SMART" id="SM01036"/>
    </source>
</evidence>
<comment type="subcellular location">
    <subcellularLocation>
        <location evidence="1 10">Nucleus</location>
        <location evidence="1 10">Nucleolus</location>
    </subcellularLocation>
</comment>
<feature type="repeat" description="HEAT" evidence="9">
    <location>
        <begin position="888"/>
        <end position="925"/>
    </location>
</feature>
<accession>A0A5C3MU14</accession>
<dbReference type="InterPro" id="IPR022125">
    <property type="entry name" value="U3snoRNP10_N"/>
</dbReference>
<dbReference type="InterPro" id="IPR011989">
    <property type="entry name" value="ARM-like"/>
</dbReference>
<evidence type="ECO:0000313" key="12">
    <source>
        <dbReference type="EMBL" id="TFK48252.1"/>
    </source>
</evidence>
<dbReference type="InterPro" id="IPR012954">
    <property type="entry name" value="BP28_C_dom"/>
</dbReference>
<evidence type="ECO:0000256" key="10">
    <source>
        <dbReference type="RuleBase" id="RU367065"/>
    </source>
</evidence>
<dbReference type="Proteomes" id="UP000305948">
    <property type="component" value="Unassembled WGS sequence"/>
</dbReference>
<dbReference type="InterPro" id="IPR056473">
    <property type="entry name" value="HEAT_Utp10/HEAT1"/>
</dbReference>
<dbReference type="InterPro" id="IPR016024">
    <property type="entry name" value="ARM-type_fold"/>
</dbReference>
<keyword evidence="5 10" id="KW-0698">rRNA processing</keyword>
<dbReference type="EMBL" id="ML213520">
    <property type="protein sequence ID" value="TFK48252.1"/>
    <property type="molecule type" value="Genomic_DNA"/>
</dbReference>
<evidence type="ECO:0000256" key="2">
    <source>
        <dbReference type="ARBA" id="ARBA00010559"/>
    </source>
</evidence>
<dbReference type="Pfam" id="PF23243">
    <property type="entry name" value="HEAT_HEATR1"/>
    <property type="match status" value="1"/>
</dbReference>